<dbReference type="CDD" id="cd17262">
    <property type="entry name" value="RMtype1_S_Aco12261I-TRD2-CR2"/>
    <property type="match status" value="1"/>
</dbReference>
<dbReference type="GO" id="GO:0009307">
    <property type="term" value="P:DNA restriction-modification system"/>
    <property type="evidence" value="ECO:0007669"/>
    <property type="project" value="UniProtKB-KW"/>
</dbReference>
<evidence type="ECO:0000313" key="5">
    <source>
        <dbReference type="EMBL" id="SEL16238.1"/>
    </source>
</evidence>
<evidence type="ECO:0000256" key="1">
    <source>
        <dbReference type="ARBA" id="ARBA00010923"/>
    </source>
</evidence>
<keyword evidence="2" id="KW-0680">Restriction system</keyword>
<feature type="domain" description="Type I restriction modification DNA specificity" evidence="4">
    <location>
        <begin position="23"/>
        <end position="179"/>
    </location>
</feature>
<comment type="similarity">
    <text evidence="1">Belongs to the type-I restriction system S methylase family.</text>
</comment>
<dbReference type="Gene3D" id="3.90.220.20">
    <property type="entry name" value="DNA methylase specificity domains"/>
    <property type="match status" value="2"/>
</dbReference>
<evidence type="ECO:0000313" key="6">
    <source>
        <dbReference type="Proteomes" id="UP000199256"/>
    </source>
</evidence>
<dbReference type="STRING" id="1396821.SAMN05444515_11097"/>
<evidence type="ECO:0000259" key="4">
    <source>
        <dbReference type="Pfam" id="PF01420"/>
    </source>
</evidence>
<dbReference type="OrthoDB" id="9798929at2"/>
<dbReference type="CDD" id="cd17261">
    <property type="entry name" value="RMtype1_S_EcoKI-TRD2-CR2_like"/>
    <property type="match status" value="1"/>
</dbReference>
<dbReference type="EMBL" id="FOAA01000010">
    <property type="protein sequence ID" value="SEL16238.1"/>
    <property type="molecule type" value="Genomic_DNA"/>
</dbReference>
<organism evidence="5 6">
    <name type="scientific">Ectothiorhodospira marina</name>
    <dbReference type="NCBI Taxonomy" id="1396821"/>
    <lineage>
        <taxon>Bacteria</taxon>
        <taxon>Pseudomonadati</taxon>
        <taxon>Pseudomonadota</taxon>
        <taxon>Gammaproteobacteria</taxon>
        <taxon>Chromatiales</taxon>
        <taxon>Ectothiorhodospiraceae</taxon>
        <taxon>Ectothiorhodospira</taxon>
    </lineage>
</organism>
<dbReference type="GO" id="GO:0003677">
    <property type="term" value="F:DNA binding"/>
    <property type="evidence" value="ECO:0007669"/>
    <property type="project" value="UniProtKB-KW"/>
</dbReference>
<protein>
    <submittedName>
        <fullName evidence="5">Type I restriction enzyme, S subunit</fullName>
    </submittedName>
</protein>
<evidence type="ECO:0000256" key="3">
    <source>
        <dbReference type="ARBA" id="ARBA00023125"/>
    </source>
</evidence>
<proteinExistence type="inferred from homology"/>
<reference evidence="6" key="1">
    <citation type="submission" date="2016-10" db="EMBL/GenBank/DDBJ databases">
        <authorList>
            <person name="Varghese N."/>
            <person name="Submissions S."/>
        </authorList>
    </citation>
    <scope>NUCLEOTIDE SEQUENCE [LARGE SCALE GENOMIC DNA]</scope>
    <source>
        <strain evidence="6">DSM 241</strain>
    </source>
</reference>
<gene>
    <name evidence="5" type="ORF">SAMN05444515_11097</name>
</gene>
<dbReference type="Pfam" id="PF01420">
    <property type="entry name" value="Methylase_S"/>
    <property type="match status" value="2"/>
</dbReference>
<keyword evidence="6" id="KW-1185">Reference proteome</keyword>
<dbReference type="Gene3D" id="1.10.287.1120">
    <property type="entry name" value="Bipartite methylase S protein"/>
    <property type="match status" value="1"/>
</dbReference>
<dbReference type="Proteomes" id="UP000199256">
    <property type="component" value="Unassembled WGS sequence"/>
</dbReference>
<dbReference type="AlphaFoldDB" id="A0A1H7MZP1"/>
<dbReference type="InterPro" id="IPR051212">
    <property type="entry name" value="Type-I_RE_S_subunit"/>
</dbReference>
<dbReference type="PANTHER" id="PTHR43140">
    <property type="entry name" value="TYPE-1 RESTRICTION ENZYME ECOKI SPECIFICITY PROTEIN"/>
    <property type="match status" value="1"/>
</dbReference>
<dbReference type="RefSeq" id="WP_090253913.1">
    <property type="nucleotide sequence ID" value="NZ_FOAA01000010.1"/>
</dbReference>
<dbReference type="PANTHER" id="PTHR43140:SF1">
    <property type="entry name" value="TYPE I RESTRICTION ENZYME ECOKI SPECIFICITY SUBUNIT"/>
    <property type="match status" value="1"/>
</dbReference>
<sequence length="455" mass="51549">MSFPKYPEYKDSGVEWLGEVPAHWGVKQLKYLVTCLDGQRIPLNGVERYSKQGSVPYWGANKIMDYVDEAIFDEELVLLGEDGAPFFDVGKPVAFHSSGPVWPNNHIHVLRPGDSAWVKSIVYGLNATNYIDFVEGSTRDKLTQSRMMSIPLAWPPHDERNHIDSFLDHETARIDALVEEQQRLIELLKEKRQAVISHAVTKGLDPDVPMKDSGVEWLGEVPAHWNVVKFKYLIAEFEQGWSPQCDGDQAETLDEWGVLKVGCVNYGVFDPTENKRLPDNLEPRPELSIRKDDLLISRANTRDLVGSAAHVPMDYPKLMASDKIFVVRLHQRICRSRYAVVYLFGKGVRHQIELQATGASSSMLNIGQGAIRELWIPLPPDSEQDRIVHELEKREADFAALEQETVRHMRILNERRSALISAAVTGKIDVRGWQADQQSRQSEILMAAETRATYG</sequence>
<dbReference type="InterPro" id="IPR044946">
    <property type="entry name" value="Restrct_endonuc_typeI_TRD_sf"/>
</dbReference>
<accession>A0A1H7MZP1</accession>
<evidence type="ECO:0000256" key="2">
    <source>
        <dbReference type="ARBA" id="ARBA00022747"/>
    </source>
</evidence>
<keyword evidence="3" id="KW-0238">DNA-binding</keyword>
<dbReference type="InterPro" id="IPR000055">
    <property type="entry name" value="Restrct_endonuc_typeI_TRD"/>
</dbReference>
<feature type="domain" description="Type I restriction modification DNA specificity" evidence="4">
    <location>
        <begin position="280"/>
        <end position="403"/>
    </location>
</feature>
<name>A0A1H7MZP1_9GAMM</name>
<dbReference type="SUPFAM" id="SSF116734">
    <property type="entry name" value="DNA methylase specificity domain"/>
    <property type="match status" value="2"/>
</dbReference>